<proteinExistence type="predicted"/>
<evidence type="ECO:0008006" key="3">
    <source>
        <dbReference type="Google" id="ProtNLM"/>
    </source>
</evidence>
<dbReference type="Proteomes" id="UP000034048">
    <property type="component" value="Unassembled WGS sequence"/>
</dbReference>
<dbReference type="EMBL" id="LBWS01000001">
    <property type="protein sequence ID" value="KKR15458.1"/>
    <property type="molecule type" value="Genomic_DNA"/>
</dbReference>
<accession>A0A0G0NIX8</accession>
<sequence>MFDLAIKYCFHLNKDNTKNLELFFLLFSLEKYVNGAIIEMGRLEKIRKNITKRLLTLREDTSRLRGKDFQLTYLACDTHFYFICIDKCYKLIFQLSLELDDKEIKKLKIRLNKVFDIATVRNHLEHIEDRCRGYLNLKDKKKNIKNHISDFGNFLGDNFSFNNKTYPSGKNSLRELKNIYLDLIKILDIRAQKDPRFVERIEMEKRNRLITKVLKKMWPIKN</sequence>
<reference evidence="1 2" key="1">
    <citation type="journal article" date="2015" name="Nature">
        <title>rRNA introns, odd ribosomes, and small enigmatic genomes across a large radiation of phyla.</title>
        <authorList>
            <person name="Brown C.T."/>
            <person name="Hug L.A."/>
            <person name="Thomas B.C."/>
            <person name="Sharon I."/>
            <person name="Castelle C.J."/>
            <person name="Singh A."/>
            <person name="Wilkins M.J."/>
            <person name="Williams K.H."/>
            <person name="Banfield J.F."/>
        </authorList>
    </citation>
    <scope>NUCLEOTIDE SEQUENCE [LARGE SCALE GENOMIC DNA]</scope>
</reference>
<comment type="caution">
    <text evidence="1">The sequence shown here is derived from an EMBL/GenBank/DDBJ whole genome shotgun (WGS) entry which is preliminary data.</text>
</comment>
<dbReference type="AlphaFoldDB" id="A0A0G0NIX8"/>
<organism evidence="1 2">
    <name type="scientific">Candidatus Falkowbacteria bacterium GW2011_GWA2_39_24</name>
    <dbReference type="NCBI Taxonomy" id="1618634"/>
    <lineage>
        <taxon>Bacteria</taxon>
        <taxon>Candidatus Falkowiibacteriota</taxon>
    </lineage>
</organism>
<gene>
    <name evidence="1" type="ORF">UT42_C0001G0015</name>
</gene>
<protein>
    <recommendedName>
        <fullName evidence="3">HEPN AbiU2-like domain-containing protein</fullName>
    </recommendedName>
</protein>
<evidence type="ECO:0000313" key="1">
    <source>
        <dbReference type="EMBL" id="KKR15458.1"/>
    </source>
</evidence>
<evidence type="ECO:0000313" key="2">
    <source>
        <dbReference type="Proteomes" id="UP000034048"/>
    </source>
</evidence>
<name>A0A0G0NIX8_9BACT</name>